<dbReference type="Gene3D" id="3.40.50.300">
    <property type="entry name" value="P-loop containing nucleotide triphosphate hydrolases"/>
    <property type="match status" value="1"/>
</dbReference>
<evidence type="ECO:0000256" key="1">
    <source>
        <dbReference type="ARBA" id="ARBA00022741"/>
    </source>
</evidence>
<keyword evidence="2" id="KW-0067">ATP-binding</keyword>
<sequence>MRAMVGRENEWRTAIGAVAAAARAPQVLEIAGAPGIGKTRLLAELAAHARTRGHRTLAGRASEYEHEVPFAVLIGALDDFVRTHAERLRDRLGDEDTERLGEILDGLRAGPGRAADDSAVARHRTLRALRRLLEVAAEPDGLVLILDDVHWGDPATIDLVDYLVRHPPAGPVVLALAYRPAQAPDRLAAALTAGPAGAAHHRMTLTPLEEGEVGRLLGPDADPRETRQLFRLSGGNPLYVDALLRCGIAAAGGARTPDDLDPALAALPPEVRAALGAELAMLGPDSRLVAAAAAVGGDECEPPLIAEIAELPPGAVLRCVDELVARDVLQVVAGTGRLRFRHPLIRHVVYASAAAGWRLAAHARAAACLERVGAPPRARAHQVARSAAIGDVGAALTLIEAARSVGAQAPATAAEWMQTALRLLPNLPRTGLSSRDRTSPSSRDLAGDRPLSRDLARDGLPSRDLAGGGLPSRAELVGYLADRQAAAGRLADARASMGLVLDELIGSGHPERAAAVAYTGALLRLLDRHEEAQALLAAELDRMPGAEQADALLLQLATYALMRGQLGEAGRRLAQVEALVPGTASAAIAGAMRGMTGDGAVLSRTALIDTLSDAEIADRLDVFAWLCWAGLYVDGPQDSLRRLHRCRQIAVRTGHSFVLPYLLAMQALMLARLGRIGDAMLIAEEAVDLARLTGAGEPLALALLTRCWLQRCAGDFPAAIATGEQAVAAAATGRGWLATARAMLAFARIAAGEQERGAAELRAAGGGPELPALYPHNRLIACTVLAEVAAGRGDGDDAAHWAAVAGRVADPGRGVGAGLVLLARAYATGHDDPAAAAQLAEQAAGRLTEAELLLVAGRAWVAAAGLHKRAGAGDAVRRALDRAETVLDGSGAGDLEASIRRLREKETVALTPREAEIAARVASGRSNADIAAELHLSIRTVETHVSRIYLKLGVATRAAAVSRLARV</sequence>
<keyword evidence="6" id="KW-1185">Reference proteome</keyword>
<dbReference type="InterPro" id="IPR041664">
    <property type="entry name" value="AAA_16"/>
</dbReference>
<evidence type="ECO:0000313" key="6">
    <source>
        <dbReference type="Proteomes" id="UP000632138"/>
    </source>
</evidence>
<dbReference type="SUPFAM" id="SSF52540">
    <property type="entry name" value="P-loop containing nucleoside triphosphate hydrolases"/>
    <property type="match status" value="1"/>
</dbReference>
<dbReference type="PROSITE" id="PS00622">
    <property type="entry name" value="HTH_LUXR_1"/>
    <property type="match status" value="1"/>
</dbReference>
<dbReference type="Pfam" id="PF13191">
    <property type="entry name" value="AAA_16"/>
    <property type="match status" value="1"/>
</dbReference>
<proteinExistence type="predicted"/>
<dbReference type="InterPro" id="IPR027417">
    <property type="entry name" value="P-loop_NTPase"/>
</dbReference>
<evidence type="ECO:0000313" key="5">
    <source>
        <dbReference type="EMBL" id="MBM2620650.1"/>
    </source>
</evidence>
<dbReference type="PROSITE" id="PS50043">
    <property type="entry name" value="HTH_LUXR_2"/>
    <property type="match status" value="1"/>
</dbReference>
<dbReference type="InterPro" id="IPR016032">
    <property type="entry name" value="Sig_transdc_resp-reg_C-effctor"/>
</dbReference>
<dbReference type="EMBL" id="JAENHP010000015">
    <property type="protein sequence ID" value="MBM2620650.1"/>
    <property type="molecule type" value="Genomic_DNA"/>
</dbReference>
<organism evidence="5 6">
    <name type="scientific">Paractinoplanes ovalisporus</name>
    <dbReference type="NCBI Taxonomy" id="2810368"/>
    <lineage>
        <taxon>Bacteria</taxon>
        <taxon>Bacillati</taxon>
        <taxon>Actinomycetota</taxon>
        <taxon>Actinomycetes</taxon>
        <taxon>Micromonosporales</taxon>
        <taxon>Micromonosporaceae</taxon>
        <taxon>Paractinoplanes</taxon>
    </lineage>
</organism>
<name>A0ABS2ALF8_9ACTN</name>
<evidence type="ECO:0000256" key="3">
    <source>
        <dbReference type="SAM" id="MobiDB-lite"/>
    </source>
</evidence>
<dbReference type="SUPFAM" id="SSF46894">
    <property type="entry name" value="C-terminal effector domain of the bipartite response regulators"/>
    <property type="match status" value="1"/>
</dbReference>
<protein>
    <submittedName>
        <fullName evidence="5">AAA family ATPase</fullName>
    </submittedName>
</protein>
<evidence type="ECO:0000256" key="2">
    <source>
        <dbReference type="ARBA" id="ARBA00022840"/>
    </source>
</evidence>
<dbReference type="PRINTS" id="PR00038">
    <property type="entry name" value="HTHLUXR"/>
</dbReference>
<keyword evidence="1" id="KW-0547">Nucleotide-binding</keyword>
<feature type="domain" description="HTH luxR-type" evidence="4">
    <location>
        <begin position="903"/>
        <end position="967"/>
    </location>
</feature>
<dbReference type="PANTHER" id="PTHR16305:SF35">
    <property type="entry name" value="TRANSCRIPTIONAL ACTIVATOR DOMAIN"/>
    <property type="match status" value="1"/>
</dbReference>
<reference evidence="5 6" key="1">
    <citation type="submission" date="2021-01" db="EMBL/GenBank/DDBJ databases">
        <title>Actinoplanes sp. nov. LDG1-06 isolated from lichen.</title>
        <authorList>
            <person name="Saeng-In P."/>
            <person name="Phongsopitanun W."/>
            <person name="Kanchanasin P."/>
            <person name="Yuki M."/>
            <person name="Kudo T."/>
            <person name="Ohkuma M."/>
            <person name="Tanasupawat S."/>
        </authorList>
    </citation>
    <scope>NUCLEOTIDE SEQUENCE [LARGE SCALE GENOMIC DNA]</scope>
    <source>
        <strain evidence="5 6">LDG1-06</strain>
    </source>
</reference>
<dbReference type="Pfam" id="PF00196">
    <property type="entry name" value="GerE"/>
    <property type="match status" value="1"/>
</dbReference>
<dbReference type="InterPro" id="IPR011990">
    <property type="entry name" value="TPR-like_helical_dom_sf"/>
</dbReference>
<evidence type="ECO:0000259" key="4">
    <source>
        <dbReference type="PROSITE" id="PS50043"/>
    </source>
</evidence>
<dbReference type="SMART" id="SM00421">
    <property type="entry name" value="HTH_LUXR"/>
    <property type="match status" value="1"/>
</dbReference>
<dbReference type="Proteomes" id="UP000632138">
    <property type="component" value="Unassembled WGS sequence"/>
</dbReference>
<gene>
    <name evidence="5" type="ORF">JIG36_34635</name>
</gene>
<dbReference type="InterPro" id="IPR000792">
    <property type="entry name" value="Tscrpt_reg_LuxR_C"/>
</dbReference>
<dbReference type="PANTHER" id="PTHR16305">
    <property type="entry name" value="TESTICULAR SOLUBLE ADENYLYL CYCLASE"/>
    <property type="match status" value="1"/>
</dbReference>
<dbReference type="Gene3D" id="1.10.10.10">
    <property type="entry name" value="Winged helix-like DNA-binding domain superfamily/Winged helix DNA-binding domain"/>
    <property type="match status" value="1"/>
</dbReference>
<feature type="compositionally biased region" description="Basic and acidic residues" evidence="3">
    <location>
        <begin position="445"/>
        <end position="461"/>
    </location>
</feature>
<dbReference type="SUPFAM" id="SSF48452">
    <property type="entry name" value="TPR-like"/>
    <property type="match status" value="1"/>
</dbReference>
<comment type="caution">
    <text evidence="5">The sequence shown here is derived from an EMBL/GenBank/DDBJ whole genome shotgun (WGS) entry which is preliminary data.</text>
</comment>
<dbReference type="CDD" id="cd06170">
    <property type="entry name" value="LuxR_C_like"/>
    <property type="match status" value="1"/>
</dbReference>
<accession>A0ABS2ALF8</accession>
<feature type="region of interest" description="Disordered" evidence="3">
    <location>
        <begin position="428"/>
        <end position="467"/>
    </location>
</feature>
<dbReference type="InterPro" id="IPR036388">
    <property type="entry name" value="WH-like_DNA-bd_sf"/>
</dbReference>